<dbReference type="Gene3D" id="2.160.20.120">
    <property type="match status" value="1"/>
</dbReference>
<evidence type="ECO:0000259" key="1">
    <source>
        <dbReference type="Pfam" id="PF10988"/>
    </source>
</evidence>
<dbReference type="Pfam" id="PF10988">
    <property type="entry name" value="DUF2807"/>
    <property type="match status" value="1"/>
</dbReference>
<evidence type="ECO:0000313" key="3">
    <source>
        <dbReference type="Proteomes" id="UP000185839"/>
    </source>
</evidence>
<reference evidence="3" key="1">
    <citation type="submission" date="2017-01" db="EMBL/GenBank/DDBJ databases">
        <authorList>
            <person name="Varghese N."/>
            <person name="Submissions S."/>
        </authorList>
    </citation>
    <scope>NUCLEOTIDE SEQUENCE [LARGE SCALE GENOMIC DNA]</scope>
    <source>
        <strain evidence="3">DSM 23145</strain>
    </source>
</reference>
<dbReference type="AlphaFoldDB" id="A0A1N7JAD9"/>
<name>A0A1N7JAD9_9FLAO</name>
<evidence type="ECO:0000313" key="2">
    <source>
        <dbReference type="EMBL" id="SIS46270.1"/>
    </source>
</evidence>
<dbReference type="STRING" id="713588.SAMN05421789_101327"/>
<accession>A0A1N7JAD9</accession>
<gene>
    <name evidence="2" type="ORF">SAMN05421789_101327</name>
</gene>
<sequence length="220" mass="23562">MNKLFGGFLFIFSQFFFAQSTRNVGDFSSLKVYDKISVVLIHSTENKVETDRENADLETVNKNGELKIRMAPAKILQGNQVSVKVFYKNLNDIQASQGSVISAEGEVESKMLSLTSNEGSSINIAVNSKTLSTKLNSGGEITVTGNAGHQEILVNSGAKFLGKNIESESASVTTNAGGFAEVNVTDSVNATTRAGGVIDIYGDPNDRKVKNVIGGKINFK</sequence>
<organism evidence="2 3">
    <name type="scientific">Kaistella chaponensis</name>
    <dbReference type="NCBI Taxonomy" id="713588"/>
    <lineage>
        <taxon>Bacteria</taxon>
        <taxon>Pseudomonadati</taxon>
        <taxon>Bacteroidota</taxon>
        <taxon>Flavobacteriia</taxon>
        <taxon>Flavobacteriales</taxon>
        <taxon>Weeksellaceae</taxon>
        <taxon>Chryseobacterium group</taxon>
        <taxon>Kaistella</taxon>
    </lineage>
</organism>
<protein>
    <submittedName>
        <fullName evidence="2">Putative auto-transporter adhesin, head GIN domain</fullName>
    </submittedName>
</protein>
<dbReference type="EMBL" id="FTOI01000001">
    <property type="protein sequence ID" value="SIS46270.1"/>
    <property type="molecule type" value="Genomic_DNA"/>
</dbReference>
<dbReference type="RefSeq" id="WP_076384690.1">
    <property type="nucleotide sequence ID" value="NZ_FTOI01000001.1"/>
</dbReference>
<dbReference type="InterPro" id="IPR021255">
    <property type="entry name" value="DUF2807"/>
</dbReference>
<dbReference type="Proteomes" id="UP000185839">
    <property type="component" value="Unassembled WGS sequence"/>
</dbReference>
<proteinExistence type="predicted"/>
<feature type="domain" description="Putative auto-transporter adhesin head GIN" evidence="1">
    <location>
        <begin position="26"/>
        <end position="204"/>
    </location>
</feature>
<keyword evidence="3" id="KW-1185">Reference proteome</keyword>
<dbReference type="OrthoDB" id="704821at2"/>